<dbReference type="GO" id="GO:0005829">
    <property type="term" value="C:cytosol"/>
    <property type="evidence" value="ECO:0007669"/>
    <property type="project" value="TreeGrafter"/>
</dbReference>
<evidence type="ECO:0000256" key="1">
    <source>
        <dbReference type="ARBA" id="ARBA00004948"/>
    </source>
</evidence>
<dbReference type="AlphaFoldDB" id="A0A1G7XJ17"/>
<feature type="domain" description="Thiaminase-2/PQQC" evidence="2">
    <location>
        <begin position="22"/>
        <end position="208"/>
    </location>
</feature>
<evidence type="ECO:0000313" key="4">
    <source>
        <dbReference type="Proteomes" id="UP000198863"/>
    </source>
</evidence>
<comment type="pathway">
    <text evidence="1">Cofactor biosynthesis; thiamine diphosphate biosynthesis.</text>
</comment>
<reference evidence="4" key="1">
    <citation type="submission" date="2016-10" db="EMBL/GenBank/DDBJ databases">
        <authorList>
            <person name="Varghese N."/>
            <person name="Submissions S."/>
        </authorList>
    </citation>
    <scope>NUCLEOTIDE SEQUENCE [LARGE SCALE GENOMIC DNA]</scope>
    <source>
        <strain evidence="4">DSM 44526</strain>
    </source>
</reference>
<organism evidence="3 4">
    <name type="scientific">Klenkia brasiliensis</name>
    <dbReference type="NCBI Taxonomy" id="333142"/>
    <lineage>
        <taxon>Bacteria</taxon>
        <taxon>Bacillati</taxon>
        <taxon>Actinomycetota</taxon>
        <taxon>Actinomycetes</taxon>
        <taxon>Geodermatophilales</taxon>
        <taxon>Geodermatophilaceae</taxon>
        <taxon>Klenkia</taxon>
    </lineage>
</organism>
<accession>A0A1G7XJ17</accession>
<name>A0A1G7XJ17_9ACTN</name>
<dbReference type="PANTHER" id="PTHR43198">
    <property type="entry name" value="BIFUNCTIONAL TH2 PROTEIN"/>
    <property type="match status" value="1"/>
</dbReference>
<dbReference type="Pfam" id="PF03070">
    <property type="entry name" value="TENA_THI-4"/>
    <property type="match status" value="1"/>
</dbReference>
<dbReference type="InterPro" id="IPR050967">
    <property type="entry name" value="Thiamine_Salvage_TenA"/>
</dbReference>
<dbReference type="InterPro" id="IPR016084">
    <property type="entry name" value="Haem_Oase-like_multi-hlx"/>
</dbReference>
<protein>
    <submittedName>
        <fullName evidence="3">Thiaminase (Transcriptional activator TenA)</fullName>
    </submittedName>
</protein>
<proteinExistence type="predicted"/>
<dbReference type="EMBL" id="FNCF01000006">
    <property type="protein sequence ID" value="SDG84164.1"/>
    <property type="molecule type" value="Genomic_DNA"/>
</dbReference>
<evidence type="ECO:0000259" key="2">
    <source>
        <dbReference type="Pfam" id="PF03070"/>
    </source>
</evidence>
<dbReference type="RefSeq" id="WP_091066654.1">
    <property type="nucleotide sequence ID" value="NZ_FNCF01000006.1"/>
</dbReference>
<dbReference type="InterPro" id="IPR004305">
    <property type="entry name" value="Thiaminase-2/PQQC"/>
</dbReference>
<keyword evidence="4" id="KW-1185">Reference proteome</keyword>
<dbReference type="OrthoDB" id="34166at2"/>
<dbReference type="CDD" id="cd19365">
    <property type="entry name" value="TenA_C-like"/>
    <property type="match status" value="1"/>
</dbReference>
<dbReference type="PANTHER" id="PTHR43198:SF2">
    <property type="entry name" value="SI:CH1073-67J19.1-RELATED"/>
    <property type="match status" value="1"/>
</dbReference>
<dbReference type="Gene3D" id="1.20.910.10">
    <property type="entry name" value="Heme oxygenase-like"/>
    <property type="match status" value="1"/>
</dbReference>
<sequence length="225" mass="23852">MSFSDEAWAGTEVVRAEIDALEFLAELADGSLDDAAFRFYLEQDALYLAGYAKALALLAARAPDPRAGAFWASAAHTAAVVETALHGDLLALLGGGPRTDEHSPTCRAYVSYLVATAATEPYAVACAAVLPCFWVYAHTGARLAPAARAVPDHPYLRWVTTYDDPAFQESTRRARELTDAAATPDLEPAMLRAFAVATAYERDFWSSVPRQSGGSAGTSAGSSTA</sequence>
<dbReference type="Proteomes" id="UP000198863">
    <property type="component" value="Unassembled WGS sequence"/>
</dbReference>
<dbReference type="SUPFAM" id="SSF48613">
    <property type="entry name" value="Heme oxygenase-like"/>
    <property type="match status" value="1"/>
</dbReference>
<gene>
    <name evidence="3" type="ORF">SAMN05660324_3680</name>
</gene>
<evidence type="ECO:0000313" key="3">
    <source>
        <dbReference type="EMBL" id="SDG84164.1"/>
    </source>
</evidence>